<evidence type="ECO:0000313" key="3">
    <source>
        <dbReference type="EMBL" id="KAJ7758105.1"/>
    </source>
</evidence>
<accession>A0AAD7J7Z4</accession>
<feature type="region of interest" description="Disordered" evidence="1">
    <location>
        <begin position="328"/>
        <end position="360"/>
    </location>
</feature>
<feature type="signal peptide" evidence="2">
    <location>
        <begin position="1"/>
        <end position="24"/>
    </location>
</feature>
<dbReference type="Proteomes" id="UP001215280">
    <property type="component" value="Unassembled WGS sequence"/>
</dbReference>
<organism evidence="3 4">
    <name type="scientific">Mycena maculata</name>
    <dbReference type="NCBI Taxonomy" id="230809"/>
    <lineage>
        <taxon>Eukaryota</taxon>
        <taxon>Fungi</taxon>
        <taxon>Dikarya</taxon>
        <taxon>Basidiomycota</taxon>
        <taxon>Agaricomycotina</taxon>
        <taxon>Agaricomycetes</taxon>
        <taxon>Agaricomycetidae</taxon>
        <taxon>Agaricales</taxon>
        <taxon>Marasmiineae</taxon>
        <taxon>Mycenaceae</taxon>
        <taxon>Mycena</taxon>
    </lineage>
</organism>
<protein>
    <submittedName>
        <fullName evidence="3">Uncharacterized protein</fullName>
    </submittedName>
</protein>
<evidence type="ECO:0000256" key="2">
    <source>
        <dbReference type="SAM" id="SignalP"/>
    </source>
</evidence>
<dbReference type="Gene3D" id="3.50.50.60">
    <property type="entry name" value="FAD/NAD(P)-binding domain"/>
    <property type="match status" value="1"/>
</dbReference>
<sequence>MCSCLQISPLLAFLLNLLVAFLEANRKQTRSVDSSPVCSTALRYCKQFAVGRLASQDNEQNLQIYLAIDGTRESDLMAVIGPTQNFLAQPNCLTRVVPVCLRQSACTEKCCNSRLVTSLPGAQKGTKKPMIPGSLNSFAAPKANFKGPIIHSADFGARLDDILDTIPPKSGIACSIVVGGGKSAQDRSIFAHLATEGRQVTLKAMKIPEDSPLHLTYSPFWNIHTNDGGVPREDEFYSLANRGKIDIIAPARMLGYRDDGDSVLKRRFTQGGARPAILVWTGTLLYRGVPDEWANYKTLSNPPPFENTKWSSIYKGIVPPKNILQRDFTINGPGSGSGTNKLSEKYEGSQHSSNEIPQLTTNDGYSREVIAHWISSYFLGDKMKLPKTPKKCCSRQNTMLCGFASVNQN</sequence>
<proteinExistence type="predicted"/>
<comment type="caution">
    <text evidence="3">The sequence shown here is derived from an EMBL/GenBank/DDBJ whole genome shotgun (WGS) entry which is preliminary data.</text>
</comment>
<keyword evidence="4" id="KW-1185">Reference proteome</keyword>
<dbReference type="AlphaFoldDB" id="A0AAD7J7Z4"/>
<evidence type="ECO:0000256" key="1">
    <source>
        <dbReference type="SAM" id="MobiDB-lite"/>
    </source>
</evidence>
<evidence type="ECO:0000313" key="4">
    <source>
        <dbReference type="Proteomes" id="UP001215280"/>
    </source>
</evidence>
<dbReference type="EMBL" id="JARJLG010000056">
    <property type="protein sequence ID" value="KAJ7758105.1"/>
    <property type="molecule type" value="Genomic_DNA"/>
</dbReference>
<name>A0AAD7J7Z4_9AGAR</name>
<keyword evidence="2" id="KW-0732">Signal</keyword>
<gene>
    <name evidence="3" type="ORF">DFH07DRAFT_772580</name>
</gene>
<dbReference type="InterPro" id="IPR036188">
    <property type="entry name" value="FAD/NAD-bd_sf"/>
</dbReference>
<feature type="chain" id="PRO_5042153355" evidence="2">
    <location>
        <begin position="25"/>
        <end position="409"/>
    </location>
</feature>
<feature type="compositionally biased region" description="Polar residues" evidence="1">
    <location>
        <begin position="349"/>
        <end position="360"/>
    </location>
</feature>
<reference evidence="3" key="1">
    <citation type="submission" date="2023-03" db="EMBL/GenBank/DDBJ databases">
        <title>Massive genome expansion in bonnet fungi (Mycena s.s.) driven by repeated elements and novel gene families across ecological guilds.</title>
        <authorList>
            <consortium name="Lawrence Berkeley National Laboratory"/>
            <person name="Harder C.B."/>
            <person name="Miyauchi S."/>
            <person name="Viragh M."/>
            <person name="Kuo A."/>
            <person name="Thoen E."/>
            <person name="Andreopoulos B."/>
            <person name="Lu D."/>
            <person name="Skrede I."/>
            <person name="Drula E."/>
            <person name="Henrissat B."/>
            <person name="Morin E."/>
            <person name="Kohler A."/>
            <person name="Barry K."/>
            <person name="LaButti K."/>
            <person name="Morin E."/>
            <person name="Salamov A."/>
            <person name="Lipzen A."/>
            <person name="Mereny Z."/>
            <person name="Hegedus B."/>
            <person name="Baldrian P."/>
            <person name="Stursova M."/>
            <person name="Weitz H."/>
            <person name="Taylor A."/>
            <person name="Grigoriev I.V."/>
            <person name="Nagy L.G."/>
            <person name="Martin F."/>
            <person name="Kauserud H."/>
        </authorList>
    </citation>
    <scope>NUCLEOTIDE SEQUENCE</scope>
    <source>
        <strain evidence="3">CBHHK188m</strain>
    </source>
</reference>